<keyword evidence="2" id="KW-1185">Reference proteome</keyword>
<evidence type="ECO:0000313" key="2">
    <source>
        <dbReference type="Proteomes" id="UP000299102"/>
    </source>
</evidence>
<dbReference type="AlphaFoldDB" id="A0A4C1Y9V4"/>
<evidence type="ECO:0000313" key="1">
    <source>
        <dbReference type="EMBL" id="GBP71245.1"/>
    </source>
</evidence>
<comment type="caution">
    <text evidence="1">The sequence shown here is derived from an EMBL/GenBank/DDBJ whole genome shotgun (WGS) entry which is preliminary data.</text>
</comment>
<accession>A0A4C1Y9V4</accession>
<gene>
    <name evidence="1" type="ORF">EVAR_44884_1</name>
</gene>
<sequence length="201" mass="22693">MKEGSGMRIASFAVNSERQRFVRCTAKNYNCCSDLPNILSKLSTQIVEEKTHVATKTRSKQAQGVSTSTDWAHAVSVSSFYERRDELFLYPIINHKLEVIVFPTSILVDDVRHFFTRLIRSDLTVRFEATKDRCRCITASLHCRQTARLVPGRTLIEMVKRYSSTSASGNDGRGPTAVRRITPEPPRVNLLSKINKLGETS</sequence>
<name>A0A4C1Y9V4_EUMVA</name>
<reference evidence="1 2" key="1">
    <citation type="journal article" date="2019" name="Commun. Biol.">
        <title>The bagworm genome reveals a unique fibroin gene that provides high tensile strength.</title>
        <authorList>
            <person name="Kono N."/>
            <person name="Nakamura H."/>
            <person name="Ohtoshi R."/>
            <person name="Tomita M."/>
            <person name="Numata K."/>
            <person name="Arakawa K."/>
        </authorList>
    </citation>
    <scope>NUCLEOTIDE SEQUENCE [LARGE SCALE GENOMIC DNA]</scope>
</reference>
<organism evidence="1 2">
    <name type="scientific">Eumeta variegata</name>
    <name type="common">Bagworm moth</name>
    <name type="synonym">Eumeta japonica</name>
    <dbReference type="NCBI Taxonomy" id="151549"/>
    <lineage>
        <taxon>Eukaryota</taxon>
        <taxon>Metazoa</taxon>
        <taxon>Ecdysozoa</taxon>
        <taxon>Arthropoda</taxon>
        <taxon>Hexapoda</taxon>
        <taxon>Insecta</taxon>
        <taxon>Pterygota</taxon>
        <taxon>Neoptera</taxon>
        <taxon>Endopterygota</taxon>
        <taxon>Lepidoptera</taxon>
        <taxon>Glossata</taxon>
        <taxon>Ditrysia</taxon>
        <taxon>Tineoidea</taxon>
        <taxon>Psychidae</taxon>
        <taxon>Oiketicinae</taxon>
        <taxon>Eumeta</taxon>
    </lineage>
</organism>
<protein>
    <submittedName>
        <fullName evidence="1">Uncharacterized protein</fullName>
    </submittedName>
</protein>
<proteinExistence type="predicted"/>
<dbReference type="Proteomes" id="UP000299102">
    <property type="component" value="Unassembled WGS sequence"/>
</dbReference>
<dbReference type="EMBL" id="BGZK01001101">
    <property type="protein sequence ID" value="GBP71245.1"/>
    <property type="molecule type" value="Genomic_DNA"/>
</dbReference>